<proteinExistence type="predicted"/>
<keyword evidence="5" id="KW-1185">Reference proteome</keyword>
<evidence type="ECO:0000256" key="2">
    <source>
        <dbReference type="SAM" id="MobiDB-lite"/>
    </source>
</evidence>
<dbReference type="Pfam" id="PF00589">
    <property type="entry name" value="Phage_integrase"/>
    <property type="match status" value="1"/>
</dbReference>
<dbReference type="PROSITE" id="PS51898">
    <property type="entry name" value="TYR_RECOMBINASE"/>
    <property type="match status" value="1"/>
</dbReference>
<evidence type="ECO:0000259" key="3">
    <source>
        <dbReference type="PROSITE" id="PS51898"/>
    </source>
</evidence>
<dbReference type="EMBL" id="JBHTCF010000001">
    <property type="protein sequence ID" value="MFC7303200.1"/>
    <property type="molecule type" value="Genomic_DNA"/>
</dbReference>
<keyword evidence="1" id="KW-0233">DNA recombination</keyword>
<gene>
    <name evidence="4" type="ORF">ACFQVC_03080</name>
</gene>
<evidence type="ECO:0000313" key="4">
    <source>
        <dbReference type="EMBL" id="MFC7303200.1"/>
    </source>
</evidence>
<dbReference type="InterPro" id="IPR013762">
    <property type="entry name" value="Integrase-like_cat_sf"/>
</dbReference>
<dbReference type="InterPro" id="IPR011010">
    <property type="entry name" value="DNA_brk_join_enz"/>
</dbReference>
<sequence length="765" mass="85674">MRFDLGAFDRRPQLLPGEAATLAALDLRALRRQRARGIPRRTAVHWQALERLVVALDAACGALHQEADHPHGEEVRRRRAGSQAVAAVLANCRTLERSWWGWTSWDWARLCAGGSTEFREAQELSTDSATRPYLLALGYLLGGFTDYQHLGYFNRLYLAQLVFGTEHVEAAMEKVAVVADRWGYRSQNREDGRYRLPGVLAQALLINRSPRIEDLDTEAFARIQSHPATSTRYMSGFFALQKIVADLGHCTAPVRPGFNHAPGLLGEPWASYLQRWYDTSTLTTAVRNNVRTNMAKAGRWLAAEHPEFVDPAHWTRATCAAWVAAVDKLTVGAHVQRTDHLHDRLGDPILPRTKSHILMGTRMFLRDLQEWEWIPRRFDPSRSLAVPRSIAALIGPDLRVIADEIWAKLLWAGLNLQADDLPGTSAGSYYPLELIRALTVTWLFSGLRSDEISRLRVGCVRWQHEGQPITGDSREVLAEQAVCLLDVPVHKTGTAFTKPVDPIVGQAIDAWQALRPKQPKRLDRKTNEHVDLLFSVRAHPVAKDYINRTLIRSLCTKAGVPTVDVRGKITSHRARSTIASQLYNAKEPMTLFELQAWLGHRNPNSTQQYAKINPSTLTRAYTEAGYFSRNLRTIEVLVDRDAITSGAAADGQPWQHYDLGHGYCTYSFFEQCQHRMACARCDFYTPKDSTQAQLLEAKANRQKMLVSIPLTDDERAAVDDGQAALDALLDRLAEVPTPAGPTPREMSPPSTATLLPIIEVRQGGK</sequence>
<comment type="caution">
    <text evidence="4">The sequence shown here is derived from an EMBL/GenBank/DDBJ whole genome shotgun (WGS) entry which is preliminary data.</text>
</comment>
<feature type="region of interest" description="Disordered" evidence="2">
    <location>
        <begin position="736"/>
        <end position="765"/>
    </location>
</feature>
<name>A0ABW2JCU6_9ACTN</name>
<dbReference type="Proteomes" id="UP001596523">
    <property type="component" value="Unassembled WGS sequence"/>
</dbReference>
<protein>
    <submittedName>
        <fullName evidence="4">Tyrosine-type recombinase/integrase</fullName>
    </submittedName>
</protein>
<reference evidence="5" key="1">
    <citation type="journal article" date="2019" name="Int. J. Syst. Evol. Microbiol.">
        <title>The Global Catalogue of Microorganisms (GCM) 10K type strain sequencing project: providing services to taxonomists for standard genome sequencing and annotation.</title>
        <authorList>
            <consortium name="The Broad Institute Genomics Platform"/>
            <consortium name="The Broad Institute Genome Sequencing Center for Infectious Disease"/>
            <person name="Wu L."/>
            <person name="Ma J."/>
        </authorList>
    </citation>
    <scope>NUCLEOTIDE SEQUENCE [LARGE SCALE GENOMIC DNA]</scope>
    <source>
        <strain evidence="5">SYNS20</strain>
    </source>
</reference>
<organism evidence="4 5">
    <name type="scientific">Streptomyces monticola</name>
    <dbReference type="NCBI Taxonomy" id="2666263"/>
    <lineage>
        <taxon>Bacteria</taxon>
        <taxon>Bacillati</taxon>
        <taxon>Actinomycetota</taxon>
        <taxon>Actinomycetes</taxon>
        <taxon>Kitasatosporales</taxon>
        <taxon>Streptomycetaceae</taxon>
        <taxon>Streptomyces</taxon>
    </lineage>
</organism>
<evidence type="ECO:0000256" key="1">
    <source>
        <dbReference type="ARBA" id="ARBA00023172"/>
    </source>
</evidence>
<dbReference type="SUPFAM" id="SSF56349">
    <property type="entry name" value="DNA breaking-rejoining enzymes"/>
    <property type="match status" value="1"/>
</dbReference>
<evidence type="ECO:0000313" key="5">
    <source>
        <dbReference type="Proteomes" id="UP001596523"/>
    </source>
</evidence>
<accession>A0ABW2JCU6</accession>
<dbReference type="Gene3D" id="1.10.443.10">
    <property type="entry name" value="Intergrase catalytic core"/>
    <property type="match status" value="1"/>
</dbReference>
<dbReference type="InterPro" id="IPR002104">
    <property type="entry name" value="Integrase_catalytic"/>
</dbReference>
<feature type="domain" description="Tyr recombinase" evidence="3">
    <location>
        <begin position="396"/>
        <end position="622"/>
    </location>
</feature>